<name>A0A6L2N600_TANCI</name>
<dbReference type="EMBL" id="BKCJ010008158">
    <property type="protein sequence ID" value="GEU80857.1"/>
    <property type="molecule type" value="Genomic_DNA"/>
</dbReference>
<reference evidence="1" key="1">
    <citation type="journal article" date="2019" name="Sci. Rep.">
        <title>Draft genome of Tanacetum cinerariifolium, the natural source of mosquito coil.</title>
        <authorList>
            <person name="Yamashiro T."/>
            <person name="Shiraishi A."/>
            <person name="Satake H."/>
            <person name="Nakayama K."/>
        </authorList>
    </citation>
    <scope>NUCLEOTIDE SEQUENCE</scope>
</reference>
<comment type="caution">
    <text evidence="1">The sequence shown here is derived from an EMBL/GenBank/DDBJ whole genome shotgun (WGS) entry which is preliminary data.</text>
</comment>
<evidence type="ECO:0000313" key="1">
    <source>
        <dbReference type="EMBL" id="GEU80857.1"/>
    </source>
</evidence>
<protein>
    <submittedName>
        <fullName evidence="1">Uncharacterized protein</fullName>
    </submittedName>
</protein>
<organism evidence="1">
    <name type="scientific">Tanacetum cinerariifolium</name>
    <name type="common">Dalmatian daisy</name>
    <name type="synonym">Chrysanthemum cinerariifolium</name>
    <dbReference type="NCBI Taxonomy" id="118510"/>
    <lineage>
        <taxon>Eukaryota</taxon>
        <taxon>Viridiplantae</taxon>
        <taxon>Streptophyta</taxon>
        <taxon>Embryophyta</taxon>
        <taxon>Tracheophyta</taxon>
        <taxon>Spermatophyta</taxon>
        <taxon>Magnoliopsida</taxon>
        <taxon>eudicotyledons</taxon>
        <taxon>Gunneridae</taxon>
        <taxon>Pentapetalae</taxon>
        <taxon>asterids</taxon>
        <taxon>campanulids</taxon>
        <taxon>Asterales</taxon>
        <taxon>Asteraceae</taxon>
        <taxon>Asteroideae</taxon>
        <taxon>Anthemideae</taxon>
        <taxon>Anthemidinae</taxon>
        <taxon>Tanacetum</taxon>
    </lineage>
</organism>
<proteinExistence type="predicted"/>
<sequence length="292" mass="32736">MVLLSVQLLIALKNGSDFLASFERNRLSAANFPLRLCTSLSVLGGSRSVTTLTFKGLALIPYLYTLLESTIGYHVIDVRFEVSPDLIIEHLIGQSLVSFFCILQTERHLLVVKYSLPIEEICFFLVPFDHLYLMVALSVDLCSFEEQIMRRIRPYKDEIQGFCLCVWTFSYRNFRGTSLRGQECSPEKPTSGILESTLSALMDGFNDQLMLRVFPITLSGATSRWLRNEPAGLDVPTRQILDSKGGAPKMNATDGKKAIQEMVDYSQKWHDETSTRSKSSNTSDGLAAIQAL</sequence>
<gene>
    <name evidence="1" type="ORF">Tci_052835</name>
</gene>
<accession>A0A6L2N600</accession>
<dbReference type="AlphaFoldDB" id="A0A6L2N600"/>